<dbReference type="EMBL" id="VZQQ01000095">
    <property type="protein sequence ID" value="MBC8752348.1"/>
    <property type="molecule type" value="Genomic_DNA"/>
</dbReference>
<dbReference type="InterPro" id="IPR012337">
    <property type="entry name" value="RNaseH-like_sf"/>
</dbReference>
<dbReference type="PANTHER" id="PTHR37319:SF1">
    <property type="entry name" value="TRANSPOSASE TN5 DIMERISATION DOMAIN-CONTAINING PROTEIN"/>
    <property type="match status" value="1"/>
</dbReference>
<comment type="caution">
    <text evidence="2">The sequence shown here is derived from an EMBL/GenBank/DDBJ whole genome shotgun (WGS) entry which is preliminary data.</text>
</comment>
<feature type="domain" description="Transposase Tn5-like N-terminal" evidence="1">
    <location>
        <begin position="15"/>
        <end position="73"/>
    </location>
</feature>
<evidence type="ECO:0000313" key="3">
    <source>
        <dbReference type="Proteomes" id="UP000736373"/>
    </source>
</evidence>
<protein>
    <submittedName>
        <fullName evidence="2">Transposase</fullName>
    </submittedName>
</protein>
<dbReference type="PANTHER" id="PTHR37319">
    <property type="entry name" value="TRANSPOSASE"/>
    <property type="match status" value="1"/>
</dbReference>
<dbReference type="InterPro" id="IPR038215">
    <property type="entry name" value="TN5-like_N_sf"/>
</dbReference>
<name>A0ABR7Q1I1_9BURK</name>
<sequence length="220" mass="25298">MRARRMAGKRQVEDQAWFERELEGSEFRDARLRKRFGTLLEQLWKGMGQTILLACQDWASTKAAYRFMDNDRVCEQDILSGHFQATAQRFFSTDGPVLVLQDTTTFSYERERPELIGYAGSAITSAQRRGRATPSPQCGILMHSSLAVTAQGLPLGVAAIKFWSRKEFKGTATRRSKVNFTRIPIEQKESFRWIENLRQSTTRLGDPDRCVHIGDRRRTF</sequence>
<organism evidence="2 3">
    <name type="scientific">Paraburkholderia podalyriae</name>
    <dbReference type="NCBI Taxonomy" id="1938811"/>
    <lineage>
        <taxon>Bacteria</taxon>
        <taxon>Pseudomonadati</taxon>
        <taxon>Pseudomonadota</taxon>
        <taxon>Betaproteobacteria</taxon>
        <taxon>Burkholderiales</taxon>
        <taxon>Burkholderiaceae</taxon>
        <taxon>Paraburkholderia</taxon>
    </lineage>
</organism>
<reference evidence="2 3" key="1">
    <citation type="submission" date="2019-09" db="EMBL/GenBank/DDBJ databases">
        <title>Paraburkholderia podalyriae sp. nov., A South African Podalyria-associated rhizobium.</title>
        <authorList>
            <person name="Mavima L."/>
            <person name="Beukes C.W."/>
            <person name="Palmer M."/>
            <person name="De Meyer S.E."/>
            <person name="James E.K."/>
            <person name="Maluk M."/>
            <person name="Avontuur J.R."/>
            <person name="Chan W.Y."/>
            <person name="Venter S.N."/>
            <person name="Steenkamp E.T."/>
        </authorList>
    </citation>
    <scope>NUCLEOTIDE SEQUENCE [LARGE SCALE GENOMIC DNA]</scope>
    <source>
        <strain evidence="2 3">WC7.3b</strain>
    </source>
</reference>
<proteinExistence type="predicted"/>
<dbReference type="Pfam" id="PF14706">
    <property type="entry name" value="Tnp_DNA_bind"/>
    <property type="match status" value="1"/>
</dbReference>
<dbReference type="Proteomes" id="UP000736373">
    <property type="component" value="Unassembled WGS sequence"/>
</dbReference>
<keyword evidence="3" id="KW-1185">Reference proteome</keyword>
<dbReference type="InterPro" id="IPR014735">
    <property type="entry name" value="Transposase_Tn5-like_N"/>
</dbReference>
<evidence type="ECO:0000259" key="1">
    <source>
        <dbReference type="Pfam" id="PF14706"/>
    </source>
</evidence>
<dbReference type="Gene3D" id="1.10.246.40">
    <property type="entry name" value="Tn5 transposase, domain 1"/>
    <property type="match status" value="1"/>
</dbReference>
<dbReference type="InterPro" id="IPR047768">
    <property type="entry name" value="Tn5p-like"/>
</dbReference>
<accession>A0ABR7Q1I1</accession>
<dbReference type="SUPFAM" id="SSF53098">
    <property type="entry name" value="Ribonuclease H-like"/>
    <property type="match status" value="1"/>
</dbReference>
<evidence type="ECO:0000313" key="2">
    <source>
        <dbReference type="EMBL" id="MBC8752348.1"/>
    </source>
</evidence>
<gene>
    <name evidence="2" type="ORF">F6X42_39795</name>
</gene>
<dbReference type="Gene3D" id="3.90.350.10">
    <property type="entry name" value="Transposase Inhibitor Protein From Tn5, Chain A, domain 1"/>
    <property type="match status" value="1"/>
</dbReference>